<dbReference type="InterPro" id="IPR057275">
    <property type="entry name" value="Beta-barrel_GLAA-B_I"/>
</dbReference>
<accession>A0ABT0N5G7</accession>
<evidence type="ECO:0000256" key="5">
    <source>
        <dbReference type="ARBA" id="ARBA00022801"/>
    </source>
</evidence>
<reference evidence="10 11" key="1">
    <citation type="submission" date="2022-01" db="EMBL/GenBank/DDBJ databases">
        <title>Whole genome-based taxonomy of the Shewanellaceae.</title>
        <authorList>
            <person name="Martin-Rodriguez A.J."/>
        </authorList>
    </citation>
    <scope>NUCLEOTIDE SEQUENCE [LARGE SCALE GENOMIC DNA]</scope>
    <source>
        <strain evidence="10 11">DSM 21332</strain>
    </source>
</reference>
<dbReference type="InterPro" id="IPR006626">
    <property type="entry name" value="PbH1"/>
</dbReference>
<evidence type="ECO:0000256" key="6">
    <source>
        <dbReference type="ARBA" id="ARBA00023295"/>
    </source>
</evidence>
<keyword evidence="5" id="KW-0378">Hydrolase</keyword>
<dbReference type="SMART" id="SM00710">
    <property type="entry name" value="PbH1"/>
    <property type="match status" value="5"/>
</dbReference>
<dbReference type="SUPFAM" id="SSF51126">
    <property type="entry name" value="Pectin lyase-like"/>
    <property type="match status" value="1"/>
</dbReference>
<keyword evidence="3 7" id="KW-0732">Signal</keyword>
<dbReference type="Gene3D" id="2.160.20.10">
    <property type="entry name" value="Single-stranded right-handed beta-helix, Pectin lyase-like"/>
    <property type="match status" value="2"/>
</dbReference>
<evidence type="ECO:0000256" key="2">
    <source>
        <dbReference type="ARBA" id="ARBA00001271"/>
    </source>
</evidence>
<dbReference type="RefSeq" id="WP_249248431.1">
    <property type="nucleotide sequence ID" value="NZ_JAKIKT010000002.1"/>
</dbReference>
<dbReference type="Pfam" id="PF23764">
    <property type="entry name" value="Beta-barrel_GLAA-B_II"/>
    <property type="match status" value="1"/>
</dbReference>
<comment type="caution">
    <text evidence="10">The sequence shown here is derived from an EMBL/GenBank/DDBJ whole genome shotgun (WGS) entry which is preliminary data.</text>
</comment>
<sequence length="611" mass="68612">MKRRTFIKSISGALATASVSPAASVLAADKRISIADFGLKPNSRDDAVPALKKALAYCKQHPGTTLVFPYGRYDFWNTLADRDFYYISNNDDGIKPVAFPLVGFSNTTIDGQGSRFVFHGGMVPAIVRQSKGITLKNFSIDWDVPFHCEGIIEAVNQDESYVDIRIKDGFSYKVENNRFIFVGEGFENPVIKNLLEFDTELAEQAYMARDNFQREIQPVTTEIRPGVLRLQTKFASWPKVGNTLLVMQERRDWPAIAVQETSNTWLEQINIHHSGAMGVIGQLADGIHLDRVQVVPARHSGRIVSTTVDATHFVNCRGHIVLKDCLFQGQIDDGTNIHGMYGRVAEIHDKHRVTFELVHYQQLGIDIFKPGSQVNFSDKALRIFHHNQIVETQRNDAKYWTVTFKEALPESLAVDDVMDNMSWQPEQVLITGTRFAKNRARGGLISAKGNIIIENNYFHTPGIAIKIGSGGVKWYESGPVQSVQISNNLFDNCNYAKASSAIDIVPGRKSDVDSAFHQNVRIHDNEFRVFNERVLTASRTHGVLFVNNKIQKTEAYPMEATKLAPLQIDRSTQFVYSGNEFVGFDRNKKLVSVNEVRIQRKTGKNGVEVEA</sequence>
<dbReference type="EMBL" id="JAKIKT010000002">
    <property type="protein sequence ID" value="MCL2913706.1"/>
    <property type="molecule type" value="Genomic_DNA"/>
</dbReference>
<evidence type="ECO:0000256" key="7">
    <source>
        <dbReference type="SAM" id="SignalP"/>
    </source>
</evidence>
<evidence type="ECO:0000256" key="1">
    <source>
        <dbReference type="ARBA" id="ARBA00001255"/>
    </source>
</evidence>
<organism evidence="10 11">
    <name type="scientific">Shewanella corallii</name>
    <dbReference type="NCBI Taxonomy" id="560080"/>
    <lineage>
        <taxon>Bacteria</taxon>
        <taxon>Pseudomonadati</taxon>
        <taxon>Pseudomonadota</taxon>
        <taxon>Gammaproteobacteria</taxon>
        <taxon>Alteromonadales</taxon>
        <taxon>Shewanellaceae</taxon>
        <taxon>Shewanella</taxon>
    </lineage>
</organism>
<name>A0ABT0N5G7_9GAMM</name>
<keyword evidence="11" id="KW-1185">Reference proteome</keyword>
<feature type="signal peptide" evidence="7">
    <location>
        <begin position="1"/>
        <end position="27"/>
    </location>
</feature>
<proteinExistence type="predicted"/>
<dbReference type="InterPro" id="IPR012334">
    <property type="entry name" value="Pectin_lyas_fold"/>
</dbReference>
<feature type="domain" description="GLAA-B beta-barrel" evidence="8">
    <location>
        <begin position="149"/>
        <end position="244"/>
    </location>
</feature>
<feature type="domain" description="GLAA-B beta-barrel" evidence="9">
    <location>
        <begin position="353"/>
        <end position="417"/>
    </location>
</feature>
<evidence type="ECO:0000259" key="8">
    <source>
        <dbReference type="Pfam" id="PF23763"/>
    </source>
</evidence>
<dbReference type="InterPro" id="IPR011050">
    <property type="entry name" value="Pectin_lyase_fold/virulence"/>
</dbReference>
<feature type="chain" id="PRO_5046663023" evidence="7">
    <location>
        <begin position="28"/>
        <end position="611"/>
    </location>
</feature>
<comment type="catalytic activity">
    <reaction evidence="1">
        <text>Hydrolysis of terminal, non-reducing alpha-D-galactose residues in alpha-D-galactosides, including galactose oligosaccharides, galactomannans and galactolipids.</text>
        <dbReference type="EC" id="3.2.1.22"/>
    </reaction>
</comment>
<evidence type="ECO:0000313" key="10">
    <source>
        <dbReference type="EMBL" id="MCL2913706.1"/>
    </source>
</evidence>
<evidence type="ECO:0000259" key="9">
    <source>
        <dbReference type="Pfam" id="PF23764"/>
    </source>
</evidence>
<dbReference type="Pfam" id="PF23763">
    <property type="entry name" value="Beta-barrel_GLAA-B_I"/>
    <property type="match status" value="1"/>
</dbReference>
<evidence type="ECO:0000313" key="11">
    <source>
        <dbReference type="Proteomes" id="UP001202831"/>
    </source>
</evidence>
<keyword evidence="6" id="KW-0326">Glycosidase</keyword>
<gene>
    <name evidence="10" type="ORF">L2725_07860</name>
</gene>
<evidence type="ECO:0000256" key="4">
    <source>
        <dbReference type="ARBA" id="ARBA00022737"/>
    </source>
</evidence>
<protein>
    <submittedName>
        <fullName evidence="10">Uncharacterized protein</fullName>
    </submittedName>
</protein>
<dbReference type="InterPro" id="IPR056441">
    <property type="entry name" value="Beta-barrel_GLAA-B_II"/>
</dbReference>
<dbReference type="Proteomes" id="UP001202831">
    <property type="component" value="Unassembled WGS sequence"/>
</dbReference>
<keyword evidence="4" id="KW-0677">Repeat</keyword>
<evidence type="ECO:0000256" key="3">
    <source>
        <dbReference type="ARBA" id="ARBA00022729"/>
    </source>
</evidence>
<comment type="catalytic activity">
    <reaction evidence="2">
        <text>Hydrolysis of terminal, non-reducing branched (1-&gt;3)-alpha-D-galactosidic residues, producing free D-galactose.</text>
        <dbReference type="EC" id="3.2.1.n1"/>
    </reaction>
</comment>